<dbReference type="EMBL" id="SMTG01000002">
    <property type="protein sequence ID" value="TDK32643.1"/>
    <property type="molecule type" value="Genomic_DNA"/>
</dbReference>
<feature type="transmembrane region" description="Helical" evidence="1">
    <location>
        <begin position="42"/>
        <end position="64"/>
    </location>
</feature>
<dbReference type="RefSeq" id="WP_055247074.1">
    <property type="nucleotide sequence ID" value="NZ_SMTG01000002.1"/>
</dbReference>
<sequence length="77" mass="8077">MSRLGLTNIYLKSGVLLILFGLACAASIFIVMPRMGGAVSQVLLWGAAGGFLSGVALYVIGRIAQFLGQFGRTRSQA</sequence>
<dbReference type="PROSITE" id="PS51257">
    <property type="entry name" value="PROKAR_LIPOPROTEIN"/>
    <property type="match status" value="1"/>
</dbReference>
<keyword evidence="1" id="KW-0812">Transmembrane</keyword>
<reference evidence="2 3" key="1">
    <citation type="submission" date="2019-03" db="EMBL/GenBank/DDBJ databases">
        <title>Luteimonas zhaokaii sp.nov., isolated from the rectal contents of Plateau pika in Yushu, Qinghai Province, China.</title>
        <authorList>
            <person name="Zhang G."/>
        </authorList>
    </citation>
    <scope>NUCLEOTIDE SEQUENCE [LARGE SCALE GENOMIC DNA]</scope>
    <source>
        <strain evidence="2 3">THG-MD21</strain>
    </source>
</reference>
<keyword evidence="1" id="KW-0472">Membrane</keyword>
<dbReference type="Proteomes" id="UP000295543">
    <property type="component" value="Unassembled WGS sequence"/>
</dbReference>
<dbReference type="OrthoDB" id="9956767at2"/>
<accession>A0A4R5UBU4</accession>
<dbReference type="AlphaFoldDB" id="A0A4R5UBU4"/>
<evidence type="ECO:0000313" key="3">
    <source>
        <dbReference type="Proteomes" id="UP000295543"/>
    </source>
</evidence>
<keyword evidence="3" id="KW-1185">Reference proteome</keyword>
<evidence type="ECO:0000256" key="1">
    <source>
        <dbReference type="SAM" id="Phobius"/>
    </source>
</evidence>
<organism evidence="2 3">
    <name type="scientific">Luteimonas terrae</name>
    <dbReference type="NCBI Taxonomy" id="1530191"/>
    <lineage>
        <taxon>Bacteria</taxon>
        <taxon>Pseudomonadati</taxon>
        <taxon>Pseudomonadota</taxon>
        <taxon>Gammaproteobacteria</taxon>
        <taxon>Lysobacterales</taxon>
        <taxon>Lysobacteraceae</taxon>
        <taxon>Luteimonas</taxon>
    </lineage>
</organism>
<proteinExistence type="predicted"/>
<keyword evidence="1" id="KW-1133">Transmembrane helix</keyword>
<gene>
    <name evidence="2" type="ORF">E2F49_00750</name>
</gene>
<feature type="transmembrane region" description="Helical" evidence="1">
    <location>
        <begin position="9"/>
        <end position="30"/>
    </location>
</feature>
<comment type="caution">
    <text evidence="2">The sequence shown here is derived from an EMBL/GenBank/DDBJ whole genome shotgun (WGS) entry which is preliminary data.</text>
</comment>
<evidence type="ECO:0000313" key="2">
    <source>
        <dbReference type="EMBL" id="TDK32643.1"/>
    </source>
</evidence>
<protein>
    <submittedName>
        <fullName evidence="2">Uncharacterized protein</fullName>
    </submittedName>
</protein>
<name>A0A4R5UBU4_9GAMM</name>